<keyword evidence="6 7" id="KW-0131">Cell cycle</keyword>
<evidence type="ECO:0000256" key="1">
    <source>
        <dbReference type="ARBA" id="ARBA00022475"/>
    </source>
</evidence>
<dbReference type="InterPro" id="IPR026579">
    <property type="entry name" value="FtsQ"/>
</dbReference>
<keyword evidence="5 7" id="KW-1133">Transmembrane helix</keyword>
<protein>
    <recommendedName>
        <fullName evidence="7">Cell division protein FtsQ</fullName>
    </recommendedName>
</protein>
<evidence type="ECO:0000256" key="5">
    <source>
        <dbReference type="ARBA" id="ARBA00022989"/>
    </source>
</evidence>
<dbReference type="InterPro" id="IPR045335">
    <property type="entry name" value="FtsQ_C_sf"/>
</dbReference>
<dbReference type="GO" id="GO:0043093">
    <property type="term" value="P:FtsZ-dependent cytokinesis"/>
    <property type="evidence" value="ECO:0007669"/>
    <property type="project" value="UniProtKB-UniRule"/>
</dbReference>
<keyword evidence="1 7" id="KW-1003">Cell membrane</keyword>
<reference evidence="9 10" key="1">
    <citation type="submission" date="2017-03" db="EMBL/GenBank/DDBJ databases">
        <authorList>
            <person name="Afonso C.L."/>
            <person name="Miller P.J."/>
            <person name="Scott M.A."/>
            <person name="Spackman E."/>
            <person name="Goraichik I."/>
            <person name="Dimitrov K.M."/>
            <person name="Suarez D.L."/>
            <person name="Swayne D.E."/>
        </authorList>
    </citation>
    <scope>NUCLEOTIDE SEQUENCE [LARGE SCALE GENOMIC DNA]</scope>
    <source>
        <strain evidence="9 10">CECT 7023</strain>
    </source>
</reference>
<dbReference type="GO" id="GO:0090529">
    <property type="term" value="P:cell septum assembly"/>
    <property type="evidence" value="ECO:0007669"/>
    <property type="project" value="InterPro"/>
</dbReference>
<keyword evidence="3 7" id="KW-0132">Cell division</keyword>
<dbReference type="Proteomes" id="UP000193900">
    <property type="component" value="Unassembled WGS sequence"/>
</dbReference>
<evidence type="ECO:0000256" key="7">
    <source>
        <dbReference type="HAMAP-Rule" id="MF_00911"/>
    </source>
</evidence>
<comment type="similarity">
    <text evidence="7">Belongs to the FtsQ/DivIB family. FtsQ subfamily.</text>
</comment>
<comment type="subcellular location">
    <subcellularLocation>
        <location evidence="7">Cell inner membrane</location>
        <topology evidence="7">Single-pass type II membrane protein</topology>
    </subcellularLocation>
    <text evidence="7">Localizes to the division septum.</text>
</comment>
<keyword evidence="7" id="KW-0472">Membrane</keyword>
<evidence type="ECO:0000256" key="4">
    <source>
        <dbReference type="ARBA" id="ARBA00022692"/>
    </source>
</evidence>
<dbReference type="PANTHER" id="PTHR35851">
    <property type="entry name" value="CELL DIVISION PROTEIN FTSQ"/>
    <property type="match status" value="1"/>
</dbReference>
<feature type="transmembrane region" description="Helical" evidence="7">
    <location>
        <begin position="38"/>
        <end position="57"/>
    </location>
</feature>
<dbReference type="PANTHER" id="PTHR35851:SF1">
    <property type="entry name" value="CELL DIVISION PROTEIN FTSQ"/>
    <property type="match status" value="1"/>
</dbReference>
<dbReference type="Pfam" id="PF03799">
    <property type="entry name" value="FtsQ_DivIB_C"/>
    <property type="match status" value="1"/>
</dbReference>
<evidence type="ECO:0000256" key="6">
    <source>
        <dbReference type="ARBA" id="ARBA00023306"/>
    </source>
</evidence>
<evidence type="ECO:0000313" key="9">
    <source>
        <dbReference type="EMBL" id="SLN39919.1"/>
    </source>
</evidence>
<name>A0A1Y5SFY8_9RHOB</name>
<organism evidence="9 10">
    <name type="scientific">Roseisalinus antarcticus</name>
    <dbReference type="NCBI Taxonomy" id="254357"/>
    <lineage>
        <taxon>Bacteria</taxon>
        <taxon>Pseudomonadati</taxon>
        <taxon>Pseudomonadota</taxon>
        <taxon>Alphaproteobacteria</taxon>
        <taxon>Rhodobacterales</taxon>
        <taxon>Roseobacteraceae</taxon>
        <taxon>Roseisalinus</taxon>
    </lineage>
</organism>
<dbReference type="GO" id="GO:0005886">
    <property type="term" value="C:plasma membrane"/>
    <property type="evidence" value="ECO:0007669"/>
    <property type="project" value="UniProtKB-SubCell"/>
</dbReference>
<evidence type="ECO:0000256" key="3">
    <source>
        <dbReference type="ARBA" id="ARBA00022618"/>
    </source>
</evidence>
<feature type="domain" description="Cell division protein FtsQ/DivIB C-terminal" evidence="8">
    <location>
        <begin position="154"/>
        <end position="268"/>
    </location>
</feature>
<comment type="function">
    <text evidence="7">Essential cell division protein.</text>
</comment>
<accession>A0A1Y5SFY8</accession>
<evidence type="ECO:0000256" key="2">
    <source>
        <dbReference type="ARBA" id="ARBA00022519"/>
    </source>
</evidence>
<keyword evidence="10" id="KW-1185">Reference proteome</keyword>
<dbReference type="GO" id="GO:0032153">
    <property type="term" value="C:cell division site"/>
    <property type="evidence" value="ECO:0007669"/>
    <property type="project" value="UniProtKB-UniRule"/>
</dbReference>
<proteinExistence type="inferred from homology"/>
<dbReference type="InterPro" id="IPR005548">
    <property type="entry name" value="Cell_div_FtsQ/DivIB_C"/>
</dbReference>
<keyword evidence="2 7" id="KW-0997">Cell inner membrane</keyword>
<gene>
    <name evidence="7 9" type="primary">ftsQ</name>
    <name evidence="9" type="ORF">ROA7023_01539</name>
</gene>
<dbReference type="HAMAP" id="MF_00911">
    <property type="entry name" value="FtsQ_subfam"/>
    <property type="match status" value="1"/>
</dbReference>
<sequence length="293" mass="32482">MRQVARDKDNARIPRDPAPSRWRYRYQRLMLTPGFRKLLRIGAPLALIAGIAGAWFGQEANRMAVQATWIELRDEFQSRPEFMVSAMDIIGADGDLSGQIRDVLPLNFPVTSFDLELEDMRELVAALNAVESARLRVRPGGILEVAVVQREPVAVWRTAQGLKLIDAGGHFVSPLQARADRPDLPLIAGMGADAALDEALRLYAVAEPLTEKLRGLVRLGDRRWDVVLEGGQKILLPSDNPVRALERVMALDSAQDMLDRDIALVDMRNAARPTIRLNPPAAAAFRRTSGKLQ</sequence>
<dbReference type="EMBL" id="FWFZ01000006">
    <property type="protein sequence ID" value="SLN39919.1"/>
    <property type="molecule type" value="Genomic_DNA"/>
</dbReference>
<evidence type="ECO:0000313" key="10">
    <source>
        <dbReference type="Proteomes" id="UP000193900"/>
    </source>
</evidence>
<keyword evidence="4 7" id="KW-0812">Transmembrane</keyword>
<dbReference type="AlphaFoldDB" id="A0A1Y5SFY8"/>
<dbReference type="RefSeq" id="WP_234992082.1">
    <property type="nucleotide sequence ID" value="NZ_FWFZ01000006.1"/>
</dbReference>
<evidence type="ECO:0000259" key="8">
    <source>
        <dbReference type="Pfam" id="PF03799"/>
    </source>
</evidence>
<dbReference type="Gene3D" id="3.40.50.11690">
    <property type="entry name" value="Cell division protein FtsQ/DivIB"/>
    <property type="match status" value="1"/>
</dbReference>